<keyword evidence="7" id="KW-1185">Reference proteome</keyword>
<keyword evidence="2 5" id="KW-0378">Hydrolase</keyword>
<reference evidence="6 7" key="2">
    <citation type="journal article" date="2017" name="Nature">
        <title>The Apostasia genome and the evolution of orchids.</title>
        <authorList>
            <person name="Zhang G.Q."/>
            <person name="Liu K.W."/>
            <person name="Li Z."/>
            <person name="Lohaus R."/>
            <person name="Hsiao Y.Y."/>
            <person name="Niu S.C."/>
            <person name="Wang J.Y."/>
            <person name="Lin Y.C."/>
            <person name="Xu Q."/>
            <person name="Chen L.J."/>
            <person name="Yoshida K."/>
            <person name="Fujiwara S."/>
            <person name="Wang Z.W."/>
            <person name="Zhang Y.Q."/>
            <person name="Mitsuda N."/>
            <person name="Wang M."/>
            <person name="Liu G.H."/>
            <person name="Pecoraro L."/>
            <person name="Huang H.X."/>
            <person name="Xiao X.J."/>
            <person name="Lin M."/>
            <person name="Wu X.Y."/>
            <person name="Wu W.L."/>
            <person name="Chen Y.Y."/>
            <person name="Chang S.B."/>
            <person name="Sakamoto S."/>
            <person name="Ohme-Takagi M."/>
            <person name="Yagi M."/>
            <person name="Zeng S.J."/>
            <person name="Shen C.Y."/>
            <person name="Yeh C.M."/>
            <person name="Luo Y.B."/>
            <person name="Tsai W.C."/>
            <person name="Van de Peer Y."/>
            <person name="Liu Z.J."/>
        </authorList>
    </citation>
    <scope>NUCLEOTIDE SEQUENCE [LARGE SCALE GENOMIC DNA]</scope>
    <source>
        <tissue evidence="6">The whole plant</tissue>
    </source>
</reference>
<evidence type="ECO:0000256" key="2">
    <source>
        <dbReference type="ARBA" id="ARBA00022801"/>
    </source>
</evidence>
<reference evidence="6 7" key="1">
    <citation type="journal article" date="2016" name="Sci. Rep.">
        <title>The Dendrobium catenatum Lindl. genome sequence provides insights into polysaccharide synthase, floral development and adaptive evolution.</title>
        <authorList>
            <person name="Zhang G.Q."/>
            <person name="Xu Q."/>
            <person name="Bian C."/>
            <person name="Tsai W.C."/>
            <person name="Yeh C.M."/>
            <person name="Liu K.W."/>
            <person name="Yoshida K."/>
            <person name="Zhang L.S."/>
            <person name="Chang S.B."/>
            <person name="Chen F."/>
            <person name="Shi Y."/>
            <person name="Su Y.Y."/>
            <person name="Zhang Y.Q."/>
            <person name="Chen L.J."/>
            <person name="Yin Y."/>
            <person name="Lin M."/>
            <person name="Huang H."/>
            <person name="Deng H."/>
            <person name="Wang Z.W."/>
            <person name="Zhu S.L."/>
            <person name="Zhao X."/>
            <person name="Deng C."/>
            <person name="Niu S.C."/>
            <person name="Huang J."/>
            <person name="Wang M."/>
            <person name="Liu G.H."/>
            <person name="Yang H.J."/>
            <person name="Xiao X.J."/>
            <person name="Hsiao Y.Y."/>
            <person name="Wu W.L."/>
            <person name="Chen Y.Y."/>
            <person name="Mitsuda N."/>
            <person name="Ohme-Takagi M."/>
            <person name="Luo Y.B."/>
            <person name="Van de Peer Y."/>
            <person name="Liu Z.J."/>
        </authorList>
    </citation>
    <scope>NUCLEOTIDE SEQUENCE [LARGE SCALE GENOMIC DNA]</scope>
    <source>
        <tissue evidence="6">The whole plant</tissue>
    </source>
</reference>
<dbReference type="SUPFAM" id="SSF51445">
    <property type="entry name" value="(Trans)glycosidases"/>
    <property type="match status" value="1"/>
</dbReference>
<dbReference type="PANTHER" id="PTHR32227">
    <property type="entry name" value="GLUCAN ENDO-1,3-BETA-GLUCOSIDASE BG1-RELATED-RELATED"/>
    <property type="match status" value="1"/>
</dbReference>
<evidence type="ECO:0000256" key="4">
    <source>
        <dbReference type="RuleBase" id="RU004335"/>
    </source>
</evidence>
<dbReference type="STRING" id="906689.A0A2I0XDS3"/>
<dbReference type="PROSITE" id="PS00587">
    <property type="entry name" value="GLYCOSYL_HYDROL_F17"/>
    <property type="match status" value="1"/>
</dbReference>
<dbReference type="GO" id="GO:0042973">
    <property type="term" value="F:glucan endo-1,3-beta-D-glucosidase activity"/>
    <property type="evidence" value="ECO:0007669"/>
    <property type="project" value="UniProtKB-ARBA"/>
</dbReference>
<protein>
    <submittedName>
        <fullName evidence="6">Glucan endo-1,3-beta-glucosidase, basic vacuolar isoform</fullName>
    </submittedName>
</protein>
<evidence type="ECO:0000313" key="7">
    <source>
        <dbReference type="Proteomes" id="UP000233837"/>
    </source>
</evidence>
<dbReference type="InterPro" id="IPR000490">
    <property type="entry name" value="Glyco_hydro_17"/>
</dbReference>
<evidence type="ECO:0000256" key="5">
    <source>
        <dbReference type="RuleBase" id="RU004336"/>
    </source>
</evidence>
<sequence length="308" mass="33479">MNGDHLPPPSEVIDLYQSSNIERIRLYDPNQEALEALKCSGIAVLLGIPNSDLYSLANDSSAASTWIQNNIQSFSSEVHFRYIAVGNELIPDCEAQYILPAMQNLQNALQFAGLQDQIKVSTAVSMGVLATSYPPSTGAFSSDVIDILQPIISFLAINGAPLLANIYPYFSYVDDTQDISIEYALFTSPGTVVTDPNSQLSYQNLFDASLDALYSALEKAGGADVAVVVSETGWPSDGGTAATAENAQTYISNLVHHVGQGTPKRPGWIEAYIFAMFDENQKQPQGIQNHFGLFTADKQPKYTIMSYK</sequence>
<evidence type="ECO:0000313" key="6">
    <source>
        <dbReference type="EMBL" id="PKU86077.1"/>
    </source>
</evidence>
<dbReference type="GO" id="GO:0005975">
    <property type="term" value="P:carbohydrate metabolic process"/>
    <property type="evidence" value="ECO:0007669"/>
    <property type="project" value="InterPro"/>
</dbReference>
<dbReference type="Proteomes" id="UP000233837">
    <property type="component" value="Unassembled WGS sequence"/>
</dbReference>
<dbReference type="AlphaFoldDB" id="A0A2I0XDS3"/>
<dbReference type="EMBL" id="KZ501954">
    <property type="protein sequence ID" value="PKU86077.1"/>
    <property type="molecule type" value="Genomic_DNA"/>
</dbReference>
<evidence type="ECO:0000256" key="1">
    <source>
        <dbReference type="ARBA" id="ARBA00008773"/>
    </source>
</evidence>
<dbReference type="InterPro" id="IPR017853">
    <property type="entry name" value="GH"/>
</dbReference>
<dbReference type="FunFam" id="3.20.20.80:FF:000010">
    <property type="entry name" value="glucan endo-1,3-beta-glucosidase, basic"/>
    <property type="match status" value="1"/>
</dbReference>
<dbReference type="InterPro" id="IPR044965">
    <property type="entry name" value="Glyco_hydro_17_plant"/>
</dbReference>
<gene>
    <name evidence="6" type="primary">HGN1</name>
    <name evidence="6" type="ORF">MA16_Dca001908</name>
</gene>
<name>A0A2I0XDS3_9ASPA</name>
<dbReference type="Pfam" id="PF00332">
    <property type="entry name" value="Glyco_hydro_17"/>
    <property type="match status" value="1"/>
</dbReference>
<organism evidence="6 7">
    <name type="scientific">Dendrobium catenatum</name>
    <dbReference type="NCBI Taxonomy" id="906689"/>
    <lineage>
        <taxon>Eukaryota</taxon>
        <taxon>Viridiplantae</taxon>
        <taxon>Streptophyta</taxon>
        <taxon>Embryophyta</taxon>
        <taxon>Tracheophyta</taxon>
        <taxon>Spermatophyta</taxon>
        <taxon>Magnoliopsida</taxon>
        <taxon>Liliopsida</taxon>
        <taxon>Asparagales</taxon>
        <taxon>Orchidaceae</taxon>
        <taxon>Epidendroideae</taxon>
        <taxon>Malaxideae</taxon>
        <taxon>Dendrobiinae</taxon>
        <taxon>Dendrobium</taxon>
    </lineage>
</organism>
<dbReference type="Gene3D" id="3.20.20.80">
    <property type="entry name" value="Glycosidases"/>
    <property type="match status" value="1"/>
</dbReference>
<accession>A0A2I0XDS3</accession>
<proteinExistence type="inferred from homology"/>
<keyword evidence="3 5" id="KW-0326">Glycosidase</keyword>
<evidence type="ECO:0000256" key="3">
    <source>
        <dbReference type="ARBA" id="ARBA00023295"/>
    </source>
</evidence>
<comment type="similarity">
    <text evidence="1 4">Belongs to the glycosyl hydrolase 17 family.</text>
</comment>